<protein>
    <submittedName>
        <fullName evidence="8">Competence protein ComEC</fullName>
    </submittedName>
</protein>
<evidence type="ECO:0000313" key="8">
    <source>
        <dbReference type="EMBL" id="VFJ48379.1"/>
    </source>
</evidence>
<keyword evidence="5 6" id="KW-0472">Membrane</keyword>
<feature type="transmembrane region" description="Helical" evidence="6">
    <location>
        <begin position="279"/>
        <end position="302"/>
    </location>
</feature>
<dbReference type="GO" id="GO:0030420">
    <property type="term" value="P:establishment of competence for transformation"/>
    <property type="evidence" value="ECO:0007669"/>
    <property type="project" value="InterPro"/>
</dbReference>
<feature type="domain" description="Metallo-beta-lactamase" evidence="7">
    <location>
        <begin position="561"/>
        <end position="765"/>
    </location>
</feature>
<dbReference type="Pfam" id="PF03772">
    <property type="entry name" value="Competence"/>
    <property type="match status" value="1"/>
</dbReference>
<dbReference type="InterPro" id="IPR036866">
    <property type="entry name" value="RibonucZ/Hydroxyglut_hydro"/>
</dbReference>
<dbReference type="InterPro" id="IPR004797">
    <property type="entry name" value="Competence_ComEC/Rec2"/>
</dbReference>
<proteinExistence type="predicted"/>
<feature type="transmembrane region" description="Helical" evidence="6">
    <location>
        <begin position="314"/>
        <end position="332"/>
    </location>
</feature>
<feature type="transmembrane region" description="Helical" evidence="6">
    <location>
        <begin position="29"/>
        <end position="49"/>
    </location>
</feature>
<feature type="transmembrane region" description="Helical" evidence="6">
    <location>
        <begin position="55"/>
        <end position="80"/>
    </location>
</feature>
<evidence type="ECO:0000259" key="7">
    <source>
        <dbReference type="SMART" id="SM00849"/>
    </source>
</evidence>
<dbReference type="PANTHER" id="PTHR30619">
    <property type="entry name" value="DNA INTERNALIZATION/COMPETENCE PROTEIN COMEC/REC2"/>
    <property type="match status" value="1"/>
</dbReference>
<dbReference type="EMBL" id="CAADEY010000021">
    <property type="protein sequence ID" value="VFJ48379.1"/>
    <property type="molecule type" value="Genomic_DNA"/>
</dbReference>
<dbReference type="AlphaFoldDB" id="A0A450S8V7"/>
<dbReference type="NCBIfam" id="TIGR00360">
    <property type="entry name" value="ComEC_N-term"/>
    <property type="match status" value="1"/>
</dbReference>
<comment type="subcellular location">
    <subcellularLocation>
        <location evidence="1">Cell membrane</location>
        <topology evidence="1">Multi-pass membrane protein</topology>
    </subcellularLocation>
</comment>
<gene>
    <name evidence="8" type="ORF">BECKDK2373C_GA0170839_102140</name>
</gene>
<name>A0A450S8V7_9GAMM</name>
<dbReference type="Gene3D" id="3.60.15.10">
    <property type="entry name" value="Ribonuclease Z/Hydroxyacylglutathione hydrolase-like"/>
    <property type="match status" value="1"/>
</dbReference>
<dbReference type="InterPro" id="IPR001279">
    <property type="entry name" value="Metallo-B-lactamas"/>
</dbReference>
<evidence type="ECO:0000256" key="6">
    <source>
        <dbReference type="SAM" id="Phobius"/>
    </source>
</evidence>
<dbReference type="Pfam" id="PF00753">
    <property type="entry name" value="Lactamase_B"/>
    <property type="match status" value="1"/>
</dbReference>
<evidence type="ECO:0000256" key="2">
    <source>
        <dbReference type="ARBA" id="ARBA00022475"/>
    </source>
</evidence>
<organism evidence="8">
    <name type="scientific">Candidatus Kentrum sp. DK</name>
    <dbReference type="NCBI Taxonomy" id="2126562"/>
    <lineage>
        <taxon>Bacteria</taxon>
        <taxon>Pseudomonadati</taxon>
        <taxon>Pseudomonadota</taxon>
        <taxon>Gammaproteobacteria</taxon>
        <taxon>Candidatus Kentrum</taxon>
    </lineage>
</organism>
<dbReference type="SUPFAM" id="SSF56281">
    <property type="entry name" value="Metallo-hydrolase/oxidoreductase"/>
    <property type="match status" value="1"/>
</dbReference>
<feature type="transmembrane region" description="Helical" evidence="6">
    <location>
        <begin position="366"/>
        <end position="397"/>
    </location>
</feature>
<dbReference type="InterPro" id="IPR052159">
    <property type="entry name" value="Competence_DNA_uptake"/>
</dbReference>
<dbReference type="InterPro" id="IPR025405">
    <property type="entry name" value="DUF4131"/>
</dbReference>
<reference evidence="8" key="1">
    <citation type="submission" date="2019-02" db="EMBL/GenBank/DDBJ databases">
        <authorList>
            <person name="Gruber-Vodicka R. H."/>
            <person name="Seah K. B. B."/>
        </authorList>
    </citation>
    <scope>NUCLEOTIDE SEQUENCE</scope>
    <source>
        <strain evidence="8">BECK_DK161</strain>
    </source>
</reference>
<keyword evidence="3 6" id="KW-0812">Transmembrane</keyword>
<dbReference type="Pfam" id="PF13567">
    <property type="entry name" value="DUF4131"/>
    <property type="match status" value="1"/>
</dbReference>
<dbReference type="InterPro" id="IPR004477">
    <property type="entry name" value="ComEC_N"/>
</dbReference>
<keyword evidence="2" id="KW-1003">Cell membrane</keyword>
<feature type="transmembrane region" description="Helical" evidence="6">
    <location>
        <begin position="443"/>
        <end position="467"/>
    </location>
</feature>
<evidence type="ECO:0000256" key="5">
    <source>
        <dbReference type="ARBA" id="ARBA00023136"/>
    </source>
</evidence>
<dbReference type="SMART" id="SM00849">
    <property type="entry name" value="Lactamase_B"/>
    <property type="match status" value="1"/>
</dbReference>
<accession>A0A450S8V7</accession>
<dbReference type="CDD" id="cd07731">
    <property type="entry name" value="ComA-like_MBL-fold"/>
    <property type="match status" value="1"/>
</dbReference>
<dbReference type="GO" id="GO:0005886">
    <property type="term" value="C:plasma membrane"/>
    <property type="evidence" value="ECO:0007669"/>
    <property type="project" value="UniProtKB-SubCell"/>
</dbReference>
<evidence type="ECO:0000256" key="4">
    <source>
        <dbReference type="ARBA" id="ARBA00022989"/>
    </source>
</evidence>
<dbReference type="InterPro" id="IPR035681">
    <property type="entry name" value="ComA-like_MBL"/>
</dbReference>
<dbReference type="PANTHER" id="PTHR30619:SF1">
    <property type="entry name" value="RECOMBINATION PROTEIN 2"/>
    <property type="match status" value="1"/>
</dbReference>
<sequence length="823" mass="89403">MCQFLRKNCINGQFERVVNQRRRCEEVTFSYRAAAIAFLSGILLLAALPDLPNPLLAWLLPGAIFLALSRSSALRLVAWFGMGFTWALLRAGMGLADILPVALEGQDVTCHGVIASLPVETGHKTRFLLDIIRVEETPAPAPATREKPTADPWGPGRRARLNWYHRAPRLLPGETWRLTVRLKRPRGFRNPGGFDYERWLFQQGIHATGYVRSAPGNGKIPGHGRISPDSVRYRLARKIDKALGGASHAGIVKALAIGVRDGITEDQWATLRATGTAHLMAISGLHIGLVTTLIFFLTRALWARLPGMPLLIPAQRMAAPIAALGALGYAALAGFSLPTQRALVMVCVVMAAIFRRRQLPPGYALALALLLILLLDPFSVLSVGFWLSFAAVAIILFSMTGHLSAHETWWRWGRVQIAVAIGLMPLAVLFFHQHPWIGPLANLLAIPWIGFVAVPLVLLGTCLVALVPDAGGPLLAGGEWAIAVSWPWLEGLESLGWVYHKGFSPPLWTIIAAGIGVVLLLLPRGAPGRWLGALWLLPLFWVSPPRPAPGELWFTLLDVGQGLAAVARTHEHVLVYDTGPRYGPGFDAGRAVLVPFLQSRGIAFVDRLVLSHRDADHAGGLGSLLAEFPVGTVLANTAGIPATGGPVSTEHQGASTNNTAWRNATCRDGVRWRWDGVDFRFLHPPTGGKTSGNDGSCVLAITNTEGSILLTGDIQHGAERRLVRAHGDTLQADVLVAPHHGSDTSSSEIFLAAVRPRYALFSTGHRNRFGLPSEEILDRYRHTGADLLFSDRDGAIGFRLTPGRGVATPTRYRDQARHFWTAR</sequence>
<evidence type="ECO:0000256" key="3">
    <source>
        <dbReference type="ARBA" id="ARBA00022692"/>
    </source>
</evidence>
<feature type="transmembrane region" description="Helical" evidence="6">
    <location>
        <begin position="409"/>
        <end position="431"/>
    </location>
</feature>
<evidence type="ECO:0000256" key="1">
    <source>
        <dbReference type="ARBA" id="ARBA00004651"/>
    </source>
</evidence>
<feature type="transmembrane region" description="Helical" evidence="6">
    <location>
        <begin position="503"/>
        <end position="522"/>
    </location>
</feature>
<dbReference type="NCBIfam" id="TIGR00361">
    <property type="entry name" value="ComEC_Rec2"/>
    <property type="match status" value="1"/>
</dbReference>
<keyword evidence="4 6" id="KW-1133">Transmembrane helix</keyword>